<evidence type="ECO:0000256" key="3">
    <source>
        <dbReference type="ARBA" id="ARBA00022471"/>
    </source>
</evidence>
<dbReference type="OrthoDB" id="1096418at2759"/>
<dbReference type="PANTHER" id="PTHR31232:SF171">
    <property type="entry name" value="S-PROTEIN HOMOLOG"/>
    <property type="match status" value="1"/>
</dbReference>
<protein>
    <recommendedName>
        <fullName evidence="6">S-protein homolog</fullName>
    </recommendedName>
</protein>
<dbReference type="PANTHER" id="PTHR31232">
    <property type="match status" value="1"/>
</dbReference>
<evidence type="ECO:0000313" key="7">
    <source>
        <dbReference type="EMBL" id="KAF9663000.1"/>
    </source>
</evidence>
<reference evidence="7 8" key="1">
    <citation type="submission" date="2020-10" db="EMBL/GenBank/DDBJ databases">
        <title>Plant Genome Project.</title>
        <authorList>
            <person name="Zhang R.-G."/>
        </authorList>
    </citation>
    <scope>NUCLEOTIDE SEQUENCE [LARGE SCALE GENOMIC DNA]</scope>
    <source>
        <strain evidence="7">FAFU-HL-1</strain>
        <tissue evidence="7">Leaf</tissue>
    </source>
</reference>
<dbReference type="InterPro" id="IPR010264">
    <property type="entry name" value="Self-incomp_S1"/>
</dbReference>
<accession>A0A835J4A5</accession>
<name>A0A835J4A5_9ROSI</name>
<keyword evidence="4 6" id="KW-0964">Secreted</keyword>
<proteinExistence type="inferred from homology"/>
<dbReference type="Proteomes" id="UP000657918">
    <property type="component" value="Unassembled WGS sequence"/>
</dbReference>
<comment type="subcellular location">
    <subcellularLocation>
        <location evidence="1 6">Secreted</location>
    </subcellularLocation>
</comment>
<keyword evidence="3 6" id="KW-0713">Self-incompatibility</keyword>
<dbReference type="GO" id="GO:0005576">
    <property type="term" value="C:extracellular region"/>
    <property type="evidence" value="ECO:0007669"/>
    <property type="project" value="UniProtKB-SubCell"/>
</dbReference>
<comment type="caution">
    <text evidence="7">The sequence shown here is derived from an EMBL/GenBank/DDBJ whole genome shotgun (WGS) entry which is preliminary data.</text>
</comment>
<evidence type="ECO:0000256" key="6">
    <source>
        <dbReference type="RuleBase" id="RU367044"/>
    </source>
</evidence>
<keyword evidence="5" id="KW-0732">Signal</keyword>
<dbReference type="AlphaFoldDB" id="A0A835J4A5"/>
<gene>
    <name evidence="7" type="ORF">SADUNF_Sadunf18G0112800</name>
</gene>
<evidence type="ECO:0000256" key="1">
    <source>
        <dbReference type="ARBA" id="ARBA00004613"/>
    </source>
</evidence>
<organism evidence="7 8">
    <name type="scientific">Salix dunnii</name>
    <dbReference type="NCBI Taxonomy" id="1413687"/>
    <lineage>
        <taxon>Eukaryota</taxon>
        <taxon>Viridiplantae</taxon>
        <taxon>Streptophyta</taxon>
        <taxon>Embryophyta</taxon>
        <taxon>Tracheophyta</taxon>
        <taxon>Spermatophyta</taxon>
        <taxon>Magnoliopsida</taxon>
        <taxon>eudicotyledons</taxon>
        <taxon>Gunneridae</taxon>
        <taxon>Pentapetalae</taxon>
        <taxon>rosids</taxon>
        <taxon>fabids</taxon>
        <taxon>Malpighiales</taxon>
        <taxon>Salicaceae</taxon>
        <taxon>Saliceae</taxon>
        <taxon>Salix</taxon>
    </lineage>
</organism>
<evidence type="ECO:0000313" key="8">
    <source>
        <dbReference type="Proteomes" id="UP000657918"/>
    </source>
</evidence>
<dbReference type="GO" id="GO:0060320">
    <property type="term" value="P:rejection of self pollen"/>
    <property type="evidence" value="ECO:0007669"/>
    <property type="project" value="UniProtKB-KW"/>
</dbReference>
<dbReference type="EMBL" id="JADGMS010000018">
    <property type="protein sequence ID" value="KAF9663000.1"/>
    <property type="molecule type" value="Genomic_DNA"/>
</dbReference>
<evidence type="ECO:0000256" key="5">
    <source>
        <dbReference type="ARBA" id="ARBA00022729"/>
    </source>
</evidence>
<evidence type="ECO:0000256" key="2">
    <source>
        <dbReference type="ARBA" id="ARBA00005581"/>
    </source>
</evidence>
<sequence>MNTGEINVKSATTDHGDQLETIVLLSSNSYCQHVYLGKFTSMCDAGCLWKPTRFHITNDLGPGLDLAIHCKSRNDDLGQHLVPFGGEYKIDFCPNFWGTTLFFCGMSWSREAHWFDNYDASRDSSRCEQPAAASVQPFKDPWLTVSSFSLSQSLMPLQRTEESCDELMVLREHIECNRLKSTWKKTWQYNKIE</sequence>
<evidence type="ECO:0000256" key="4">
    <source>
        <dbReference type="ARBA" id="ARBA00022525"/>
    </source>
</evidence>
<dbReference type="Pfam" id="PF05938">
    <property type="entry name" value="Self-incomp_S1"/>
    <property type="match status" value="1"/>
</dbReference>
<comment type="similarity">
    <text evidence="2 6">Belongs to the plant self-incompatibility (S1) protein family.</text>
</comment>
<keyword evidence="8" id="KW-1185">Reference proteome</keyword>